<dbReference type="eggNOG" id="ENOG5033M62">
    <property type="taxonomic scope" value="Bacteria"/>
</dbReference>
<keyword evidence="2" id="KW-1185">Reference proteome</keyword>
<proteinExistence type="predicted"/>
<evidence type="ECO:0000313" key="2">
    <source>
        <dbReference type="Proteomes" id="UP000004754"/>
    </source>
</evidence>
<dbReference type="EMBL" id="AEQN01000024">
    <property type="protein sequence ID" value="EFV00963.1"/>
    <property type="molecule type" value="Genomic_DNA"/>
</dbReference>
<dbReference type="Proteomes" id="UP000004754">
    <property type="component" value="Unassembled WGS sequence"/>
</dbReference>
<name>E6MIT8_9FIRM</name>
<dbReference type="RefSeq" id="WP_006599345.1">
    <property type="nucleotide sequence ID" value="NZ_GL622359.1"/>
</dbReference>
<reference evidence="1 2" key="1">
    <citation type="submission" date="2010-12" db="EMBL/GenBank/DDBJ databases">
        <authorList>
            <person name="Muzny D."/>
            <person name="Qin X."/>
            <person name="Deng J."/>
            <person name="Jiang H."/>
            <person name="Liu Y."/>
            <person name="Qu J."/>
            <person name="Song X.-Z."/>
            <person name="Zhang L."/>
            <person name="Thornton R."/>
            <person name="Coyle M."/>
            <person name="Francisco L."/>
            <person name="Jackson L."/>
            <person name="Javaid M."/>
            <person name="Korchina V."/>
            <person name="Kovar C."/>
            <person name="Mata R."/>
            <person name="Mathew T."/>
            <person name="Ngo R."/>
            <person name="Nguyen L."/>
            <person name="Nguyen N."/>
            <person name="Okwuonu G."/>
            <person name="Ongeri F."/>
            <person name="Pham C."/>
            <person name="Simmons D."/>
            <person name="Wilczek-Boney K."/>
            <person name="Hale W."/>
            <person name="Jakkamsetti A."/>
            <person name="Pham P."/>
            <person name="Ruth R."/>
            <person name="San Lucas F."/>
            <person name="Warren J."/>
            <person name="Zhang J."/>
            <person name="Zhao Z."/>
            <person name="Zhou C."/>
            <person name="Zhu D."/>
            <person name="Lee S."/>
            <person name="Bess C."/>
            <person name="Blankenburg K."/>
            <person name="Forbes L."/>
            <person name="Fu Q."/>
            <person name="Gubbala S."/>
            <person name="Hirani K."/>
            <person name="Jayaseelan J.C."/>
            <person name="Lara F."/>
            <person name="Munidasa M."/>
            <person name="Palculict T."/>
            <person name="Patil S."/>
            <person name="Pu L.-L."/>
            <person name="Saada N."/>
            <person name="Tang L."/>
            <person name="Weissenberger G."/>
            <person name="Zhu Y."/>
            <person name="Hemphill L."/>
            <person name="Shang Y."/>
            <person name="Youmans B."/>
            <person name="Ayvaz T."/>
            <person name="Ross M."/>
            <person name="Santibanez J."/>
            <person name="Aqrawi P."/>
            <person name="Gross S."/>
            <person name="Joshi V."/>
            <person name="Fowler G."/>
            <person name="Nazareth L."/>
            <person name="Reid J."/>
            <person name="Worley K."/>
            <person name="Petrosino J."/>
            <person name="Highlander S."/>
            <person name="Gibbs R."/>
        </authorList>
    </citation>
    <scope>NUCLEOTIDE SEQUENCE [LARGE SCALE GENOMIC DNA]</scope>
    <source>
        <strain evidence="1 2">ATCC 23263</strain>
    </source>
</reference>
<accession>E6MIT8</accession>
<dbReference type="STRING" id="887929.HMP0721_1923"/>
<evidence type="ECO:0000313" key="1">
    <source>
        <dbReference type="EMBL" id="EFV00963.1"/>
    </source>
</evidence>
<protein>
    <submittedName>
        <fullName evidence="1">Uncharacterized protein</fullName>
    </submittedName>
</protein>
<sequence length="95" mass="10234">MTTGIKFCGGCNPQYDRKACAEQLMARLPDPVEIAAPGVPYDAVYVICGCQVCCADVSAMNTRHLIYIADDGAARRDVCRKTPKEVPPSPTKAKT</sequence>
<dbReference type="HOGENOM" id="CLU_176876_0_0_9"/>
<organism evidence="1 2">
    <name type="scientific">Pseudoramibacter alactolyticus ATCC 23263</name>
    <dbReference type="NCBI Taxonomy" id="887929"/>
    <lineage>
        <taxon>Bacteria</taxon>
        <taxon>Bacillati</taxon>
        <taxon>Bacillota</taxon>
        <taxon>Clostridia</taxon>
        <taxon>Eubacteriales</taxon>
        <taxon>Eubacteriaceae</taxon>
        <taxon>Pseudoramibacter</taxon>
    </lineage>
</organism>
<gene>
    <name evidence="1" type="ORF">HMP0721_1923</name>
</gene>
<comment type="caution">
    <text evidence="1">The sequence shown here is derived from an EMBL/GenBank/DDBJ whole genome shotgun (WGS) entry which is preliminary data.</text>
</comment>
<dbReference type="AlphaFoldDB" id="E6MIT8"/>